<dbReference type="InterPro" id="IPR004358">
    <property type="entry name" value="Sig_transdc_His_kin-like_C"/>
</dbReference>
<dbReference type="Proteomes" id="UP001595526">
    <property type="component" value="Unassembled WGS sequence"/>
</dbReference>
<sequence>MRRFRRLIFFRAVLLLMALTGLAYLLFHRQYLYALLLAPLCIWILTLNFRSQLRAYRELEEFAEAARYRDFTRYFPLSYARAELLPLRSAFNEINAVFKKISSERETQYQYLNQILQIVDTAILSYNMDTHEVVWMNDAFKKLFGIPYLHRFSALQRKNADLYEKTTQLVPGEQTLLNANSAKGNIKLLLTASHFQTPEGKFQLIVYQNVNEAIDETEAKAWQKLLSVLTHEIMNSIAPISSLADTLKSRLDNLPKNEELEDIRLGTETIKRRSEGLLRFAGTYRSLNKIERPNLTKVYAADLLENLYQLMEPSLVQKNIELDIILKDTQLQLELDVNLIEQVLINLLLNAMEAVKETPNPYISLFASAHDGRPQIKVTDNGKGIPSDLLENIFIPFFTTRKTGSGVGLTLSKQIMLLHGGNILVHSEEGKGSTFTLQF</sequence>
<keyword evidence="4" id="KW-0472">Membrane</keyword>
<keyword evidence="4" id="KW-1133">Transmembrane helix</keyword>
<dbReference type="PANTHER" id="PTHR43547:SF2">
    <property type="entry name" value="HYBRID SIGNAL TRANSDUCTION HISTIDINE KINASE C"/>
    <property type="match status" value="1"/>
</dbReference>
<protein>
    <recommendedName>
        <fullName evidence="2">histidine kinase</fullName>
        <ecNumber evidence="2">2.7.13.3</ecNumber>
    </recommendedName>
</protein>
<dbReference type="SMART" id="SM00387">
    <property type="entry name" value="HATPase_c"/>
    <property type="match status" value="1"/>
</dbReference>
<feature type="transmembrane region" description="Helical" evidence="4">
    <location>
        <begin position="7"/>
        <end position="25"/>
    </location>
</feature>
<gene>
    <name evidence="6" type="ORF">ACFOET_20620</name>
</gene>
<keyword evidence="6" id="KW-0418">Kinase</keyword>
<dbReference type="PANTHER" id="PTHR43547">
    <property type="entry name" value="TWO-COMPONENT HISTIDINE KINASE"/>
    <property type="match status" value="1"/>
</dbReference>
<evidence type="ECO:0000256" key="3">
    <source>
        <dbReference type="ARBA" id="ARBA00022553"/>
    </source>
</evidence>
<feature type="domain" description="Histidine kinase" evidence="5">
    <location>
        <begin position="228"/>
        <end position="439"/>
    </location>
</feature>
<evidence type="ECO:0000256" key="1">
    <source>
        <dbReference type="ARBA" id="ARBA00000085"/>
    </source>
</evidence>
<proteinExistence type="predicted"/>
<evidence type="ECO:0000313" key="7">
    <source>
        <dbReference type="Proteomes" id="UP001595526"/>
    </source>
</evidence>
<feature type="transmembrane region" description="Helical" evidence="4">
    <location>
        <begin position="31"/>
        <end position="49"/>
    </location>
</feature>
<dbReference type="InterPro" id="IPR003594">
    <property type="entry name" value="HATPase_dom"/>
</dbReference>
<keyword evidence="3" id="KW-0597">Phosphoprotein</keyword>
<reference evidence="7" key="1">
    <citation type="journal article" date="2019" name="Int. J. Syst. Evol. Microbiol.">
        <title>The Global Catalogue of Microorganisms (GCM) 10K type strain sequencing project: providing services to taxonomists for standard genome sequencing and annotation.</title>
        <authorList>
            <consortium name="The Broad Institute Genomics Platform"/>
            <consortium name="The Broad Institute Genome Sequencing Center for Infectious Disease"/>
            <person name="Wu L."/>
            <person name="Ma J."/>
        </authorList>
    </citation>
    <scope>NUCLEOTIDE SEQUENCE [LARGE SCALE GENOMIC DNA]</scope>
    <source>
        <strain evidence="7">KCTC 52416</strain>
    </source>
</reference>
<evidence type="ECO:0000256" key="2">
    <source>
        <dbReference type="ARBA" id="ARBA00012438"/>
    </source>
</evidence>
<name>A0ABV7JTJ6_9SPHI</name>
<dbReference type="InterPro" id="IPR005467">
    <property type="entry name" value="His_kinase_dom"/>
</dbReference>
<dbReference type="Gene3D" id="3.30.565.10">
    <property type="entry name" value="Histidine kinase-like ATPase, C-terminal domain"/>
    <property type="match status" value="1"/>
</dbReference>
<evidence type="ECO:0000259" key="5">
    <source>
        <dbReference type="PROSITE" id="PS50109"/>
    </source>
</evidence>
<dbReference type="InterPro" id="IPR036890">
    <property type="entry name" value="HATPase_C_sf"/>
</dbReference>
<evidence type="ECO:0000313" key="6">
    <source>
        <dbReference type="EMBL" id="MFC3200036.1"/>
    </source>
</evidence>
<dbReference type="GO" id="GO:0016301">
    <property type="term" value="F:kinase activity"/>
    <property type="evidence" value="ECO:0007669"/>
    <property type="project" value="UniProtKB-KW"/>
</dbReference>
<keyword evidence="6" id="KW-0808">Transferase</keyword>
<dbReference type="EC" id="2.7.13.3" evidence="2"/>
<evidence type="ECO:0000256" key="4">
    <source>
        <dbReference type="SAM" id="Phobius"/>
    </source>
</evidence>
<keyword evidence="7" id="KW-1185">Reference proteome</keyword>
<accession>A0ABV7JTJ6</accession>
<comment type="caution">
    <text evidence="6">The sequence shown here is derived from an EMBL/GenBank/DDBJ whole genome shotgun (WGS) entry which is preliminary data.</text>
</comment>
<organism evidence="6 7">
    <name type="scientific">Parapedobacter deserti</name>
    <dbReference type="NCBI Taxonomy" id="1912957"/>
    <lineage>
        <taxon>Bacteria</taxon>
        <taxon>Pseudomonadati</taxon>
        <taxon>Bacteroidota</taxon>
        <taxon>Sphingobacteriia</taxon>
        <taxon>Sphingobacteriales</taxon>
        <taxon>Sphingobacteriaceae</taxon>
        <taxon>Parapedobacter</taxon>
    </lineage>
</organism>
<dbReference type="Pfam" id="PF02518">
    <property type="entry name" value="HATPase_c"/>
    <property type="match status" value="1"/>
</dbReference>
<comment type="catalytic activity">
    <reaction evidence="1">
        <text>ATP + protein L-histidine = ADP + protein N-phospho-L-histidine.</text>
        <dbReference type="EC" id="2.7.13.3"/>
    </reaction>
</comment>
<dbReference type="PROSITE" id="PS50109">
    <property type="entry name" value="HIS_KIN"/>
    <property type="match status" value="1"/>
</dbReference>
<dbReference type="EMBL" id="JBHRTA010000062">
    <property type="protein sequence ID" value="MFC3200036.1"/>
    <property type="molecule type" value="Genomic_DNA"/>
</dbReference>
<dbReference type="PRINTS" id="PR00344">
    <property type="entry name" value="BCTRLSENSOR"/>
</dbReference>
<dbReference type="RefSeq" id="WP_379026232.1">
    <property type="nucleotide sequence ID" value="NZ_JBHRTA010000062.1"/>
</dbReference>
<keyword evidence="4" id="KW-0812">Transmembrane</keyword>
<dbReference type="SUPFAM" id="SSF55874">
    <property type="entry name" value="ATPase domain of HSP90 chaperone/DNA topoisomerase II/histidine kinase"/>
    <property type="match status" value="1"/>
</dbReference>